<dbReference type="InterPro" id="IPR003439">
    <property type="entry name" value="ABC_transporter-like_ATP-bd"/>
</dbReference>
<dbReference type="Proteomes" id="UP000282311">
    <property type="component" value="Unassembled WGS sequence"/>
</dbReference>
<dbReference type="SMART" id="SM00382">
    <property type="entry name" value="AAA"/>
    <property type="match status" value="2"/>
</dbReference>
<sequence length="640" mass="71550">MNLLTAERLSKSFGMKMLFEQISLGIAEGDKIGLIGVNGTGKSTLLKTIAGAEQPDEGSISIRNGITIEYLPQNPAIDDDATVLGHIFSGRSPLMQALRDYESLMERLERGEDSPELQKQLVELNGRMDALDAWQLEHEAKRILGKLGINDFGALMGTLSGGKRKRVALAGALIRSADLLILDEPTNHIDTETVDWLETMLSKSKSALLMITHDRYFLDRVATRILELDNGKLFGYTGGYSVFLEQKAERMAQQHASEEKRQNLLRRELAWIRRGAKARSTKQKARIERFEKLQQAGPQTNGQEMDMALPSSRLGKKVIELTDVTKRYGERDIVRAFSYIVQPGDRIGIVGPNGAGKSTLLKLIAGKLTPDAGSIDTGLTVKIGLFSQENEELDESARVLEYIRDAAENVRTTDGELISASQMLERFLFPPSAQWSKVADLSGGEKRRLFLLRILMGAPNVLLLDEPTNDLDIQTLTVLEDYLEHFPGSVLIVSHDRYFLDRTVDALLVAEGGGVFSQHEGNFSEYRERTKQAESTADNKAGKPAQAAPEPPSDNRPKEKPLRFSFKEQKEYEEIDQRIAEAEQSLAGLAEELAAAHDDYEKLMKLTARHREQELSLDELLERWTYLNDLAEQIERQKKG</sequence>
<dbReference type="OrthoDB" id="9762369at2"/>
<dbReference type="InterPro" id="IPR051309">
    <property type="entry name" value="ABCF_ATPase"/>
</dbReference>
<feature type="region of interest" description="Disordered" evidence="5">
    <location>
        <begin position="520"/>
        <end position="566"/>
    </location>
</feature>
<keyword evidence="8" id="KW-1185">Reference proteome</keyword>
<evidence type="ECO:0000256" key="5">
    <source>
        <dbReference type="SAM" id="MobiDB-lite"/>
    </source>
</evidence>
<feature type="coiled-coil region" evidence="4">
    <location>
        <begin position="572"/>
        <end position="623"/>
    </location>
</feature>
<proteinExistence type="predicted"/>
<dbReference type="GO" id="GO:0016887">
    <property type="term" value="F:ATP hydrolysis activity"/>
    <property type="evidence" value="ECO:0007669"/>
    <property type="project" value="InterPro"/>
</dbReference>
<comment type="caution">
    <text evidence="7">The sequence shown here is derived from an EMBL/GenBank/DDBJ whole genome shotgun (WGS) entry which is preliminary data.</text>
</comment>
<dbReference type="Pfam" id="PF00005">
    <property type="entry name" value="ABC_tran"/>
    <property type="match status" value="2"/>
</dbReference>
<dbReference type="InterPro" id="IPR037118">
    <property type="entry name" value="Val-tRNA_synth_C_sf"/>
</dbReference>
<evidence type="ECO:0000256" key="2">
    <source>
        <dbReference type="ARBA" id="ARBA00022741"/>
    </source>
</evidence>
<dbReference type="GO" id="GO:0005524">
    <property type="term" value="F:ATP binding"/>
    <property type="evidence" value="ECO:0007669"/>
    <property type="project" value="UniProtKB-KW"/>
</dbReference>
<dbReference type="CDD" id="cd03221">
    <property type="entry name" value="ABCF_EF-3"/>
    <property type="match status" value="2"/>
</dbReference>
<dbReference type="GO" id="GO:0003677">
    <property type="term" value="F:DNA binding"/>
    <property type="evidence" value="ECO:0007669"/>
    <property type="project" value="InterPro"/>
</dbReference>
<dbReference type="InterPro" id="IPR032781">
    <property type="entry name" value="ABC_tran_Xtn"/>
</dbReference>
<dbReference type="Gene3D" id="1.10.287.380">
    <property type="entry name" value="Valyl-tRNA synthetase, C-terminal domain"/>
    <property type="match status" value="1"/>
</dbReference>
<feature type="compositionally biased region" description="Basic and acidic residues" evidence="5">
    <location>
        <begin position="553"/>
        <end position="566"/>
    </location>
</feature>
<evidence type="ECO:0000313" key="8">
    <source>
        <dbReference type="Proteomes" id="UP000282311"/>
    </source>
</evidence>
<dbReference type="InterPro" id="IPR017871">
    <property type="entry name" value="ABC_transporter-like_CS"/>
</dbReference>
<dbReference type="PROSITE" id="PS00211">
    <property type="entry name" value="ABC_TRANSPORTER_1"/>
    <property type="match status" value="1"/>
</dbReference>
<name>A0A3B0BSU1_9BACL</name>
<evidence type="ECO:0000256" key="1">
    <source>
        <dbReference type="ARBA" id="ARBA00022737"/>
    </source>
</evidence>
<dbReference type="AlphaFoldDB" id="A0A3B0BSU1"/>
<dbReference type="Pfam" id="PF12848">
    <property type="entry name" value="ABC_tran_Xtn"/>
    <property type="match status" value="1"/>
</dbReference>
<dbReference type="InterPro" id="IPR003593">
    <property type="entry name" value="AAA+_ATPase"/>
</dbReference>
<feature type="domain" description="ABC transporter" evidence="6">
    <location>
        <begin position="319"/>
        <end position="537"/>
    </location>
</feature>
<dbReference type="Pfam" id="PF16326">
    <property type="entry name" value="ABC_tran_CTD"/>
    <property type="match status" value="1"/>
</dbReference>
<keyword evidence="4" id="KW-0175">Coiled coil</keyword>
<dbReference type="SUPFAM" id="SSF52540">
    <property type="entry name" value="P-loop containing nucleoside triphosphate hydrolases"/>
    <property type="match status" value="2"/>
</dbReference>
<reference evidence="7 8" key="1">
    <citation type="journal article" date="2007" name="Int. J. Syst. Evol. Microbiol.">
        <title>Paenibacillus ginsengarvi sp. nov., isolated from soil from ginseng cultivation.</title>
        <authorList>
            <person name="Yoon M.H."/>
            <person name="Ten L.N."/>
            <person name="Im W.T."/>
        </authorList>
    </citation>
    <scope>NUCLEOTIDE SEQUENCE [LARGE SCALE GENOMIC DNA]</scope>
    <source>
        <strain evidence="7 8">KCTC 13059</strain>
    </source>
</reference>
<dbReference type="RefSeq" id="WP_120749924.1">
    <property type="nucleotide sequence ID" value="NZ_RBAH01000021.1"/>
</dbReference>
<dbReference type="PANTHER" id="PTHR42855:SF1">
    <property type="entry name" value="ABC TRANSPORTER DOMAIN-CONTAINING PROTEIN"/>
    <property type="match status" value="1"/>
</dbReference>
<dbReference type="Gene3D" id="3.40.50.300">
    <property type="entry name" value="P-loop containing nucleotide triphosphate hydrolases"/>
    <property type="match status" value="2"/>
</dbReference>
<accession>A0A3B0BSU1</accession>
<evidence type="ECO:0000256" key="4">
    <source>
        <dbReference type="SAM" id="Coils"/>
    </source>
</evidence>
<protein>
    <submittedName>
        <fullName evidence="7">ATP-binding cassette domain-containing protein</fullName>
    </submittedName>
</protein>
<evidence type="ECO:0000259" key="6">
    <source>
        <dbReference type="PROSITE" id="PS50893"/>
    </source>
</evidence>
<keyword evidence="1" id="KW-0677">Repeat</keyword>
<dbReference type="InterPro" id="IPR027417">
    <property type="entry name" value="P-loop_NTPase"/>
</dbReference>
<dbReference type="PROSITE" id="PS50893">
    <property type="entry name" value="ABC_TRANSPORTER_2"/>
    <property type="match status" value="2"/>
</dbReference>
<keyword evidence="2" id="KW-0547">Nucleotide-binding</keyword>
<dbReference type="FunFam" id="3.40.50.300:FF:000011">
    <property type="entry name" value="Putative ABC transporter ATP-binding component"/>
    <property type="match status" value="1"/>
</dbReference>
<evidence type="ECO:0000256" key="3">
    <source>
        <dbReference type="ARBA" id="ARBA00022840"/>
    </source>
</evidence>
<dbReference type="EMBL" id="RBAH01000021">
    <property type="protein sequence ID" value="RKN75992.1"/>
    <property type="molecule type" value="Genomic_DNA"/>
</dbReference>
<gene>
    <name evidence="7" type="ORF">D7M11_24650</name>
</gene>
<dbReference type="PANTHER" id="PTHR42855">
    <property type="entry name" value="ABC TRANSPORTER ATP-BINDING SUBUNIT"/>
    <property type="match status" value="1"/>
</dbReference>
<keyword evidence="3 7" id="KW-0067">ATP-binding</keyword>
<dbReference type="FunFam" id="3.40.50.300:FF:000309">
    <property type="entry name" value="ABC transporter ATP-binding protein"/>
    <property type="match status" value="1"/>
</dbReference>
<feature type="domain" description="ABC transporter" evidence="6">
    <location>
        <begin position="4"/>
        <end position="255"/>
    </location>
</feature>
<dbReference type="InterPro" id="IPR032524">
    <property type="entry name" value="ABC_tran_C"/>
</dbReference>
<evidence type="ECO:0000313" key="7">
    <source>
        <dbReference type="EMBL" id="RKN75992.1"/>
    </source>
</evidence>
<organism evidence="7 8">
    <name type="scientific">Paenibacillus ginsengarvi</name>
    <dbReference type="NCBI Taxonomy" id="400777"/>
    <lineage>
        <taxon>Bacteria</taxon>
        <taxon>Bacillati</taxon>
        <taxon>Bacillota</taxon>
        <taxon>Bacilli</taxon>
        <taxon>Bacillales</taxon>
        <taxon>Paenibacillaceae</taxon>
        <taxon>Paenibacillus</taxon>
    </lineage>
</organism>